<dbReference type="InterPro" id="IPR024977">
    <property type="entry name" value="Apc4-like_WD40_dom"/>
</dbReference>
<evidence type="ECO:0000256" key="1">
    <source>
        <dbReference type="ARBA" id="ARBA00004123"/>
    </source>
</evidence>
<feature type="region of interest" description="Disordered" evidence="5">
    <location>
        <begin position="303"/>
        <end position="344"/>
    </location>
</feature>
<dbReference type="InterPro" id="IPR001680">
    <property type="entry name" value="WD40_rpt"/>
</dbReference>
<evidence type="ECO:0000313" key="8">
    <source>
        <dbReference type="Proteomes" id="UP000654370"/>
    </source>
</evidence>
<dbReference type="OrthoDB" id="196858at2759"/>
<keyword evidence="2" id="KW-0853">WD repeat</keyword>
<keyword evidence="8" id="KW-1185">Reference proteome</keyword>
<protein>
    <recommendedName>
        <fullName evidence="6">Anaphase-promoting complex subunit 4-like WD40 domain-containing protein</fullName>
    </recommendedName>
</protein>
<gene>
    <name evidence="7" type="ORF">INT43_002504</name>
</gene>
<evidence type="ECO:0000256" key="3">
    <source>
        <dbReference type="ARBA" id="ARBA00022737"/>
    </source>
</evidence>
<dbReference type="Pfam" id="PF12894">
    <property type="entry name" value="ANAPC4_WD40"/>
    <property type="match status" value="1"/>
</dbReference>
<name>A0A8H7UHJ1_MORIS</name>
<dbReference type="EMBL" id="JAEPQZ010000001">
    <property type="protein sequence ID" value="KAG2186066.1"/>
    <property type="molecule type" value="Genomic_DNA"/>
</dbReference>
<dbReference type="PANTHER" id="PTHR44040">
    <property type="entry name" value="RETINOBLASTOMA-BINDING PROTEIN 5"/>
    <property type="match status" value="1"/>
</dbReference>
<dbReference type="SUPFAM" id="SSF50978">
    <property type="entry name" value="WD40 repeat-like"/>
    <property type="match status" value="1"/>
</dbReference>
<dbReference type="AlphaFoldDB" id="A0A8H7UHJ1"/>
<keyword evidence="4" id="KW-0539">Nucleus</keyword>
<feature type="compositionally biased region" description="Low complexity" evidence="5">
    <location>
        <begin position="329"/>
        <end position="344"/>
    </location>
</feature>
<dbReference type="Proteomes" id="UP000654370">
    <property type="component" value="Unassembled WGS sequence"/>
</dbReference>
<comment type="caution">
    <text evidence="7">The sequence shown here is derived from an EMBL/GenBank/DDBJ whole genome shotgun (WGS) entry which is preliminary data.</text>
</comment>
<feature type="compositionally biased region" description="Basic residues" evidence="5">
    <location>
        <begin position="312"/>
        <end position="322"/>
    </location>
</feature>
<evidence type="ECO:0000256" key="2">
    <source>
        <dbReference type="ARBA" id="ARBA00022574"/>
    </source>
</evidence>
<evidence type="ECO:0000256" key="5">
    <source>
        <dbReference type="SAM" id="MobiDB-lite"/>
    </source>
</evidence>
<sequence>MHPTDNFKFIAALFQDAPVIVDMNNGKIERYELPNDLPVEEDGASDKDQVVKEKPSSYTTSVSWNKNGDRIYAGTSKGFLNVIDVESRKIIHSMRITSTSIKGLQVSRKGRDIVVNANDRIIRVYNISESTSIPKLQNKFQDLVNRIQWNQVCFSTDGEFIIGGSAHKAEHNIYIWDKNMGNLVKILEGPKEPLDDLTWHPIRPVIASVSTYGNIHIWATSRDENWSAFAPDFIELEENLEYEEKEDEFDVVPEEEVTKRKQDDEDIKVDVATFDGISAFVDSEDDGELDEIYHLPTIHTREDDQAADEVARKKRKEKRKREKEKERQIASSSITMTSSVTTVTTTQAMQKGDIKEEFVEILGEAAVDKKPRMW</sequence>
<dbReference type="SMART" id="SM00320">
    <property type="entry name" value="WD40"/>
    <property type="match status" value="4"/>
</dbReference>
<reference evidence="7" key="1">
    <citation type="submission" date="2020-12" db="EMBL/GenBank/DDBJ databases">
        <title>Metabolic potential, ecology and presence of endohyphal bacteria is reflected in genomic diversity of Mucoromycotina.</title>
        <authorList>
            <person name="Muszewska A."/>
            <person name="Okrasinska A."/>
            <person name="Steczkiewicz K."/>
            <person name="Drgas O."/>
            <person name="Orlowska M."/>
            <person name="Perlinska-Lenart U."/>
            <person name="Aleksandrzak-Piekarczyk T."/>
            <person name="Szatraj K."/>
            <person name="Zielenkiewicz U."/>
            <person name="Pilsyk S."/>
            <person name="Malc E."/>
            <person name="Mieczkowski P."/>
            <person name="Kruszewska J.S."/>
            <person name="Biernat P."/>
            <person name="Pawlowska J."/>
        </authorList>
    </citation>
    <scope>NUCLEOTIDE SEQUENCE</scope>
    <source>
        <strain evidence="7">WA0000067209</strain>
    </source>
</reference>
<dbReference type="GO" id="GO:0048188">
    <property type="term" value="C:Set1C/COMPASS complex"/>
    <property type="evidence" value="ECO:0007669"/>
    <property type="project" value="InterPro"/>
</dbReference>
<evidence type="ECO:0000259" key="6">
    <source>
        <dbReference type="Pfam" id="PF12894"/>
    </source>
</evidence>
<dbReference type="InterPro" id="IPR036322">
    <property type="entry name" value="WD40_repeat_dom_sf"/>
</dbReference>
<organism evidence="7 8">
    <name type="scientific">Mortierella isabellina</name>
    <name type="common">Filamentous fungus</name>
    <name type="synonym">Umbelopsis isabellina</name>
    <dbReference type="NCBI Taxonomy" id="91625"/>
    <lineage>
        <taxon>Eukaryota</taxon>
        <taxon>Fungi</taxon>
        <taxon>Fungi incertae sedis</taxon>
        <taxon>Mucoromycota</taxon>
        <taxon>Mucoromycotina</taxon>
        <taxon>Umbelopsidomycetes</taxon>
        <taxon>Umbelopsidales</taxon>
        <taxon>Umbelopsidaceae</taxon>
        <taxon>Umbelopsis</taxon>
    </lineage>
</organism>
<evidence type="ECO:0000313" key="7">
    <source>
        <dbReference type="EMBL" id="KAG2186066.1"/>
    </source>
</evidence>
<accession>A0A8H7UHJ1</accession>
<evidence type="ECO:0000256" key="4">
    <source>
        <dbReference type="ARBA" id="ARBA00023242"/>
    </source>
</evidence>
<dbReference type="Gene3D" id="2.130.10.10">
    <property type="entry name" value="YVTN repeat-like/Quinoprotein amine dehydrogenase"/>
    <property type="match status" value="1"/>
</dbReference>
<keyword evidence="3" id="KW-0677">Repeat</keyword>
<proteinExistence type="predicted"/>
<dbReference type="InterPro" id="IPR015943">
    <property type="entry name" value="WD40/YVTN_repeat-like_dom_sf"/>
</dbReference>
<dbReference type="InterPro" id="IPR037850">
    <property type="entry name" value="RBBP5/Swd1"/>
</dbReference>
<dbReference type="PANTHER" id="PTHR44040:SF1">
    <property type="entry name" value="RETINOBLASTOMA-BINDING PROTEIN 5"/>
    <property type="match status" value="1"/>
</dbReference>
<comment type="subcellular location">
    <subcellularLocation>
        <location evidence="1">Nucleus</location>
    </subcellularLocation>
</comment>
<feature type="domain" description="Anaphase-promoting complex subunit 4-like WD40" evidence="6">
    <location>
        <begin position="52"/>
        <end position="102"/>
    </location>
</feature>